<accession>A0AAC9WFX9</accession>
<dbReference type="EMBL" id="CP020559">
    <property type="protein sequence ID" value="ARE87402.1"/>
    <property type="molecule type" value="Genomic_DNA"/>
</dbReference>
<organism evidence="3 5">
    <name type="scientific">Clostridium formicaceticum</name>
    <dbReference type="NCBI Taxonomy" id="1497"/>
    <lineage>
        <taxon>Bacteria</taxon>
        <taxon>Bacillati</taxon>
        <taxon>Bacillota</taxon>
        <taxon>Clostridia</taxon>
        <taxon>Eubacteriales</taxon>
        <taxon>Clostridiaceae</taxon>
        <taxon>Clostridium</taxon>
    </lineage>
</organism>
<dbReference type="Proteomes" id="UP000192478">
    <property type="component" value="Chromosome"/>
</dbReference>
<dbReference type="Pfam" id="PF10651">
    <property type="entry name" value="BppU_N"/>
    <property type="match status" value="1"/>
</dbReference>
<evidence type="ECO:0000313" key="3">
    <source>
        <dbReference type="EMBL" id="ARE87402.1"/>
    </source>
</evidence>
<dbReference type="Proteomes" id="UP000177894">
    <property type="component" value="Chromosome"/>
</dbReference>
<reference evidence="2 4" key="1">
    <citation type="submission" date="2016-10" db="EMBL/GenBank/DDBJ databases">
        <title>Complete Genome Sequence of Acetogen Clostridium formicoaceticum ATCC 27076.</title>
        <authorList>
            <person name="Bao T."/>
            <person name="Cheng C."/>
            <person name="Zhao J."/>
            <person name="Yang S.-T."/>
            <person name="Wang J."/>
            <person name="Wang M."/>
        </authorList>
    </citation>
    <scope>NUCLEOTIDE SEQUENCE [LARGE SCALE GENOMIC DNA]</scope>
    <source>
        <strain evidence="2 4">ATCC 27076</strain>
    </source>
</reference>
<protein>
    <recommendedName>
        <fullName evidence="1">BppU N-terminal domain-containing protein</fullName>
    </recommendedName>
</protein>
<dbReference type="AlphaFoldDB" id="A0AAC9WFX9"/>
<dbReference type="KEGG" id="cfm:BJL90_14295"/>
<name>A0AAC9WFX9_9CLOT</name>
<sequence>MITKDFNINVDFERATFVNRITFVRGDTKANKIKFKLTKNNLPIDLNQVTVGITFLRSDNVKIIAEAEKIGNNEAEYLIASNILDVPGQVLVSVALFGGDGERLTVPVQFPFTVVADLGFDADEIAEDDRYPILTQLINDVQGFINDVNTTMDNYQQSINNDVDQFKGEIEGFKNNIQQSENTRVVNENNRVTAEYTRVNNEDTRQQQETSRQAKILDIENRWDTLQTSQQQDAEIINARTSTVKSKTFPALTNRIEEIEQDIVKPIYSTPVMTYDTAIYLGMEVSNTNAQISVQIFGRSLRQELNYNRSTWVEWTLEDSSIVENGRLKLIRTTLGRQAFLNTNVKSSTKYGILLYVYENTGNLTTQGNNTPFGDSSVLISGVGNKKAILTTQSSFTVNSLALKMSGNSTSVTIQDIRLFELPSGSEIESDFTNLTADQLAVKYPYIKGDGTKSTLCGGQRMRSIGLNHFNPNKANITVGKYLESTGGEIGNPSTSYTKGVFKVKPSTPYVRSISNRWYFFDRNKNFISRSDNVTAIITPDNCHYVGLQGLDTTNWNIEYIYEGTTSGEYKPYIESTRYYPITDAQGNIIYLRSLPNGTKDEISDDGKLTKRVSDDFKLQSGHITSVNTTPANVDIVQLENFYNNILPNAVQQTNAINSTTSITGWTERAPATNADEYTIADVGKFYTLSNQGLRLIVAKNTYTNIEAARNALTGMTVNYQLMQSSVTQLPPQEKLIAYPGGHLFIEPFTKLTKPYGEGITLPIAVKGGIKDNIESIIRLDGTTRTNIDKANVTLTGNVVTISGATANQIYEVVWEYPSELSATPQISWSVPINIAASIESANKTAVETNKELNNYRAFNNAMLFNHEIRLVMLESK</sequence>
<evidence type="ECO:0000259" key="1">
    <source>
        <dbReference type="Pfam" id="PF10651"/>
    </source>
</evidence>
<feature type="domain" description="BppU N-terminal" evidence="1">
    <location>
        <begin position="7"/>
        <end position="129"/>
    </location>
</feature>
<dbReference type="Gene3D" id="2.60.40.3350">
    <property type="match status" value="1"/>
</dbReference>
<gene>
    <name evidence="2" type="ORF">BJL90_14295</name>
    <name evidence="3" type="ORF">CLFO_18020</name>
</gene>
<evidence type="ECO:0000313" key="2">
    <source>
        <dbReference type="EMBL" id="AOY76923.1"/>
    </source>
</evidence>
<dbReference type="EMBL" id="CP017603">
    <property type="protein sequence ID" value="AOY76923.1"/>
    <property type="molecule type" value="Genomic_DNA"/>
</dbReference>
<evidence type="ECO:0000313" key="4">
    <source>
        <dbReference type="Proteomes" id="UP000177894"/>
    </source>
</evidence>
<keyword evidence="4" id="KW-1185">Reference proteome</keyword>
<dbReference type="InterPro" id="IPR018913">
    <property type="entry name" value="BppU_N"/>
</dbReference>
<proteinExistence type="predicted"/>
<reference evidence="3 5" key="2">
    <citation type="submission" date="2017-03" db="EMBL/GenBank/DDBJ databases">
        <title>Complete sequence of Clostridium formicaceticum DSM 92.</title>
        <authorList>
            <person name="Poehlein A."/>
            <person name="Karl M."/>
            <person name="Bengelsdorf F.R."/>
            <person name="Duerre P."/>
            <person name="Daniel R."/>
        </authorList>
    </citation>
    <scope>NUCLEOTIDE SEQUENCE [LARGE SCALE GENOMIC DNA]</scope>
    <source>
        <strain evidence="3 5">DSM 92</strain>
    </source>
</reference>
<dbReference type="RefSeq" id="WP_070969366.1">
    <property type="nucleotide sequence ID" value="NZ_CP017603.1"/>
</dbReference>
<evidence type="ECO:0000313" key="5">
    <source>
        <dbReference type="Proteomes" id="UP000192478"/>
    </source>
</evidence>